<proteinExistence type="predicted"/>
<dbReference type="OrthoDB" id="3243054at2"/>
<dbReference type="EMBL" id="NEWD01000002">
    <property type="protein sequence ID" value="OXN01690.1"/>
    <property type="molecule type" value="Genomic_DNA"/>
</dbReference>
<comment type="caution">
    <text evidence="1">The sequence shown here is derived from an EMBL/GenBank/DDBJ whole genome shotgun (WGS) entry which is preliminary data.</text>
</comment>
<accession>A0A229W1X5</accession>
<keyword evidence="2" id="KW-1185">Reference proteome</keyword>
<organism evidence="1 2">
    <name type="scientific">Bifidobacterium vansinderenii</name>
    <dbReference type="NCBI Taxonomy" id="1984871"/>
    <lineage>
        <taxon>Bacteria</taxon>
        <taxon>Bacillati</taxon>
        <taxon>Actinomycetota</taxon>
        <taxon>Actinomycetes</taxon>
        <taxon>Bifidobacteriales</taxon>
        <taxon>Bifidobacteriaceae</taxon>
        <taxon>Bifidobacterium</taxon>
    </lineage>
</organism>
<dbReference type="Proteomes" id="UP000215433">
    <property type="component" value="Unassembled WGS sequence"/>
</dbReference>
<evidence type="ECO:0000313" key="2">
    <source>
        <dbReference type="Proteomes" id="UP000215433"/>
    </source>
</evidence>
<reference evidence="1 2" key="1">
    <citation type="submission" date="2017-05" db="EMBL/GenBank/DDBJ databases">
        <title>Bifidobacterium vansinderenii sp. nov.</title>
        <authorList>
            <person name="Lugli G.A."/>
            <person name="Duranti S."/>
            <person name="Mangifesta M."/>
        </authorList>
    </citation>
    <scope>NUCLEOTIDE SEQUENCE [LARGE SCALE GENOMIC DNA]</scope>
    <source>
        <strain evidence="1 2">Tam10B</strain>
    </source>
</reference>
<evidence type="ECO:0000313" key="1">
    <source>
        <dbReference type="EMBL" id="OXN01690.1"/>
    </source>
</evidence>
<protein>
    <submittedName>
        <fullName evidence="1">Uncharacterized protein</fullName>
    </submittedName>
</protein>
<gene>
    <name evidence="1" type="ORF">Tam10B_0133</name>
</gene>
<dbReference type="RefSeq" id="WP_093959351.1">
    <property type="nucleotide sequence ID" value="NZ_NEWD01000002.1"/>
</dbReference>
<dbReference type="AlphaFoldDB" id="A0A229W1X5"/>
<name>A0A229W1X5_9BIFI</name>
<sequence>MFKRIFWVSLGVGIGIMAVTKAQAYVKAHTPEPARQFVFGPDEEQPPITLQTVQALFDDFQQHRRDREEQLNREFIERTAR</sequence>